<sequence length="1895" mass="205114">MKTFTTKLLNTLILVSVLFGLSSSEALAQVTFPSYSPTAASSVAVCSGEETLIIDFTVAQAASNGIEVKVKLADGIEYVSGSAVITATQGNAVAVAQTNIANLNEPVFTVTSADGNNEVEVGTIVKLTIKRRAVCTAWNNAITAAETGFVFKDKVTVTIDGHSDSKESNTYSVSYPNLTINQPAPQSNKQIGETITREFTITNGSQNPTGTVYLSIEYPDEAYLTGTGAMTLQARLGTSGAYVDLTPTATNGKVRSYTLSGTLLGSDNLLTNGEIIYLKETFKLKTCAPLTTYRLGWGCSTDQQCEIKTTTAVITMAAGVANITDYTVTGPNYNDASFSTCNPFELTFTCKNTGTGGTMGAAYDLKLIGKTDYYRPREFTVHQFVEIKTTTGTIVPNTITNGRELDLRFENLFSSDPDGEGVGLADVDGDGYYDDLPVGATLTLKYKVKLNCDAFTECSNKKEISDRGLITKVLHRTACDKASWVEPAVYHSTSSAHMFLTREKVVDASYIPINIEKNKPFDMKIMTTYYSIVSSYNREGANANPNSRYVIEIDIPAGLTMPADADIKWTKISREETIDGAVVYGTPTAVPPANIIRTPTKITIISPDNKIGFVTLHGVKFDCTNNSTMSVSYRFYEVFNYLNYPTCICPSVPLMCGTFTRNVLGCAPPCSNGPQTGIPVVEREDNSLGWTDYTMTARQSRNNISSYDLAKAIYMDEIRLTASAVQHGAASSLGARFVLKLGRSNTRTLEPLSADITITRNGVQIVSVTGHTVSVSKHASENQQIDWDFTSILPAQGLLDGDKIDVITRYRVHTEYGYYVDTQMGREWFLYNSDTNTVPIWNTANPITCIRLVPEIYVMSTYAINGMNPHTISGCSSIDIGFVSNNYARRFMPGALPYTNEYRPGAKIKNVYIKIPKAYTLNKVRFRNHRNHPSPSGNTPFIELSQETVTTHGEYNIYKYPFPADHTSHFNITVENVYGAILLANITPTCASSDIVNAYDKISYYLDYIDHYYYAAAQPTIPNNLNIAAPLPGDDNSPSNNQGLHYINRPLIYSNKPSVTLVNQSGEVEMVGKTGEWKLRINNPSTSTAPYVWLALPNTGGLTINEVTSSSGDVVAFTTYSGGKMYRLSEAGVAAGTALDYTIKFTYSGCSPTSLKAMGGWNCSAFPSAPVDYVCNVQTVDLKLKPLPTAMELTQVKVPNPTEAATLCNTLEYIYSIQSTDNANVYSPSFSIFLEEGLVVTPNQVEVQYPAGTGTWSSLNVVNNSVNLLEHPALASIGYLKGLKEAGANDNQRKILVKFFVKTGCSFVSGKNFRVRADGRNACNQNAKGSGLAVSTPPIRIDGAIEPYTTSAATQVVTTTTSQSDCKAPKRVKVVQTIVGGTTTSKAYLEITLPLGYKYVTGSYAPDNIHPGGANALPAGSEVVTVTANGEDKIRINVKAGLTTGQSFAYTVDMKEDDNNAPACGNHTIEIVNVEEIPGLMCEGVQCTATFVTTGVSKFDFTLDKPNLILTIGTATSVPTGGKENISVEYTVTNTSPLSLNAGTIVTLFSDKDGNNIYSAGDVIVGTQAIPTEVLNGTPFSQTMKVNGVLPTNTEHLFLTILAKDGCFCEVNTPNVVLEKLPANYWIGGTAGKPNEWAEPNNWTNNHVPNATEDVEFATEINNPIVSGNPKSGPAKEDLHLDNILQNSTEGRIIGNLINDSDKDLVITTGNQLIINGQVLDNNPNAGTIVVKSSKDAPTGTLLFADPANNPNVGATVEFYNQGYDCADCGMYRRSWQYFGIPLKDADFPYNDVLGNETVNQWVEAFNGDKWRPAPFAPDTNLKMFKGYEITNSSNTLPTDVYSFKGELYLGDATVDLTRTSGVNYSGSNLVGNSYTAAIDIKNAITFPAGVQQTV</sequence>
<feature type="chain" id="PRO_5015601790" description="Gliding motility-associated-like protein" evidence="1">
    <location>
        <begin position="29"/>
        <end position="1895"/>
    </location>
</feature>
<reference evidence="2 3" key="1">
    <citation type="submission" date="2018-04" db="EMBL/GenBank/DDBJ databases">
        <title>Genomic Encyclopedia of Type Strains, Phase IV (KMG-IV): sequencing the most valuable type-strain genomes for metagenomic binning, comparative biology and taxonomic classification.</title>
        <authorList>
            <person name="Goeker M."/>
        </authorList>
    </citation>
    <scope>NUCLEOTIDE SEQUENCE [LARGE SCALE GENOMIC DNA]</scope>
    <source>
        <strain evidence="2 3">DSM 28520</strain>
    </source>
</reference>
<accession>A0A2U1EYK4</accession>
<evidence type="ECO:0000313" key="2">
    <source>
        <dbReference type="EMBL" id="PVZ05006.1"/>
    </source>
</evidence>
<feature type="signal peptide" evidence="1">
    <location>
        <begin position="1"/>
        <end position="28"/>
    </location>
</feature>
<evidence type="ECO:0000256" key="1">
    <source>
        <dbReference type="SAM" id="SignalP"/>
    </source>
</evidence>
<dbReference type="Proteomes" id="UP000245462">
    <property type="component" value="Unassembled WGS sequence"/>
</dbReference>
<keyword evidence="3" id="KW-1185">Reference proteome</keyword>
<comment type="caution">
    <text evidence="2">The sequence shown here is derived from an EMBL/GenBank/DDBJ whole genome shotgun (WGS) entry which is preliminary data.</text>
</comment>
<evidence type="ECO:0008006" key="4">
    <source>
        <dbReference type="Google" id="ProtNLM"/>
    </source>
</evidence>
<name>A0A2U1EYK4_9PORP</name>
<feature type="non-terminal residue" evidence="2">
    <location>
        <position position="1895"/>
    </location>
</feature>
<protein>
    <recommendedName>
        <fullName evidence="4">Gliding motility-associated-like protein</fullName>
    </recommendedName>
</protein>
<keyword evidence="1" id="KW-0732">Signal</keyword>
<evidence type="ECO:0000313" key="3">
    <source>
        <dbReference type="Proteomes" id="UP000245462"/>
    </source>
</evidence>
<proteinExistence type="predicted"/>
<dbReference type="EMBL" id="QEKY01000029">
    <property type="protein sequence ID" value="PVZ05006.1"/>
    <property type="molecule type" value="Genomic_DNA"/>
</dbReference>
<gene>
    <name evidence="2" type="ORF">C7382_1291</name>
</gene>
<organism evidence="2 3">
    <name type="scientific">Porphyromonas loveana</name>
    <dbReference type="NCBI Taxonomy" id="1884669"/>
    <lineage>
        <taxon>Bacteria</taxon>
        <taxon>Pseudomonadati</taxon>
        <taxon>Bacteroidota</taxon>
        <taxon>Bacteroidia</taxon>
        <taxon>Bacteroidales</taxon>
        <taxon>Porphyromonadaceae</taxon>
        <taxon>Porphyromonas</taxon>
    </lineage>
</organism>